<gene>
    <name evidence="1" type="ORF">VP06_01600</name>
</gene>
<reference evidence="1 2" key="1">
    <citation type="submission" date="2015-03" db="EMBL/GenBank/DDBJ databases">
        <title>Genome sequencing of Methylobacterium aquaticum DSM16371 type strain.</title>
        <authorList>
            <person name="Chaudhry V."/>
            <person name="Patil P.B."/>
        </authorList>
    </citation>
    <scope>NUCLEOTIDE SEQUENCE [LARGE SCALE GENOMIC DNA]</scope>
    <source>
        <strain evidence="1 2">DSM 16371</strain>
    </source>
</reference>
<dbReference type="AlphaFoldDB" id="A0A0J6T590"/>
<accession>A0A0J6T590</accession>
<dbReference type="Proteomes" id="UP000035929">
    <property type="component" value="Unassembled WGS sequence"/>
</dbReference>
<protein>
    <submittedName>
        <fullName evidence="1">Uncharacterized protein</fullName>
    </submittedName>
</protein>
<dbReference type="EMBL" id="LABX01000012">
    <property type="protein sequence ID" value="KMO40987.1"/>
    <property type="molecule type" value="Genomic_DNA"/>
</dbReference>
<evidence type="ECO:0000313" key="2">
    <source>
        <dbReference type="Proteomes" id="UP000035929"/>
    </source>
</evidence>
<comment type="caution">
    <text evidence="1">The sequence shown here is derived from an EMBL/GenBank/DDBJ whole genome shotgun (WGS) entry which is preliminary data.</text>
</comment>
<sequence length="186" mass="19344">MVDIGATFGGLSQGYAALNLTGAVRDFTTSRGVLSGLRLIDTVADIVGIERITGQVVKFGVKLALKADNASEQAAANMVELMRGRVAVDTGLLLSGITYAREGGIWAVRASADRGGYDYALAVETGHRAGGTVADGDLFADTTGAGGRQVRDGPTDVEAQPFFYGSAREALSDWAGELRRASEEGL</sequence>
<evidence type="ECO:0000313" key="1">
    <source>
        <dbReference type="EMBL" id="KMO40987.1"/>
    </source>
</evidence>
<name>A0A0J6T590_9HYPH</name>
<proteinExistence type="predicted"/>
<dbReference type="OrthoDB" id="7996938at2"/>
<dbReference type="RefSeq" id="WP_048462071.1">
    <property type="nucleotide sequence ID" value="NZ_LABX01000012.1"/>
</dbReference>
<dbReference type="PATRIC" id="fig|270351.6.peg.702"/>
<organism evidence="1 2">
    <name type="scientific">Methylobacterium aquaticum</name>
    <dbReference type="NCBI Taxonomy" id="270351"/>
    <lineage>
        <taxon>Bacteria</taxon>
        <taxon>Pseudomonadati</taxon>
        <taxon>Pseudomonadota</taxon>
        <taxon>Alphaproteobacteria</taxon>
        <taxon>Hyphomicrobiales</taxon>
        <taxon>Methylobacteriaceae</taxon>
        <taxon>Methylobacterium</taxon>
    </lineage>
</organism>